<keyword evidence="5" id="KW-1133">Transmembrane helix</keyword>
<proteinExistence type="predicted"/>
<keyword evidence="1" id="KW-0677">Repeat</keyword>
<feature type="transmembrane region" description="Helical" evidence="5">
    <location>
        <begin position="59"/>
        <end position="77"/>
    </location>
</feature>
<protein>
    <submittedName>
        <fullName evidence="7">VWA domain-containing protein</fullName>
    </submittedName>
</protein>
<accession>A0A3S9XEG0</accession>
<organism evidence="7 8">
    <name type="scientific">Entomomonas moraniae</name>
    <dbReference type="NCBI Taxonomy" id="2213226"/>
    <lineage>
        <taxon>Bacteria</taxon>
        <taxon>Pseudomonadati</taxon>
        <taxon>Pseudomonadota</taxon>
        <taxon>Gammaproteobacteria</taxon>
        <taxon>Pseudomonadales</taxon>
        <taxon>Pseudomonadaceae</taxon>
        <taxon>Entomomonas</taxon>
    </lineage>
</organism>
<keyword evidence="8" id="KW-1185">Reference proteome</keyword>
<feature type="compositionally biased region" description="Polar residues" evidence="4">
    <location>
        <begin position="595"/>
        <end position="604"/>
    </location>
</feature>
<reference evidence="8" key="1">
    <citation type="submission" date="2018-06" db="EMBL/GenBank/DDBJ databases">
        <title>Complete genome of Pseudomonas insecticola strain QZS01.</title>
        <authorList>
            <person name="Wang J."/>
            <person name="Su Q."/>
        </authorList>
    </citation>
    <scope>NUCLEOTIDE SEQUENCE [LARGE SCALE GENOMIC DNA]</scope>
    <source>
        <strain evidence="8">QZS01</strain>
    </source>
</reference>
<dbReference type="PANTHER" id="PTHR22550">
    <property type="entry name" value="SPORE GERMINATION PROTEIN"/>
    <property type="match status" value="1"/>
</dbReference>
<dbReference type="PROSITE" id="PS50005">
    <property type="entry name" value="TPR"/>
    <property type="match status" value="1"/>
</dbReference>
<dbReference type="InterPro" id="IPR036465">
    <property type="entry name" value="vWFA_dom_sf"/>
</dbReference>
<evidence type="ECO:0000256" key="1">
    <source>
        <dbReference type="ARBA" id="ARBA00022737"/>
    </source>
</evidence>
<dbReference type="PANTHER" id="PTHR22550:SF14">
    <property type="entry name" value="VWFA DOMAIN-CONTAINING PROTEIN"/>
    <property type="match status" value="1"/>
</dbReference>
<dbReference type="EMBL" id="CP029822">
    <property type="protein sequence ID" value="AZS50853.1"/>
    <property type="molecule type" value="Genomic_DNA"/>
</dbReference>
<feature type="compositionally biased region" description="Basic and acidic residues" evidence="4">
    <location>
        <begin position="582"/>
        <end position="594"/>
    </location>
</feature>
<dbReference type="InterPro" id="IPR050768">
    <property type="entry name" value="UPF0353/GerABKA_families"/>
</dbReference>
<evidence type="ECO:0000256" key="3">
    <source>
        <dbReference type="PROSITE-ProRule" id="PRU00339"/>
    </source>
</evidence>
<dbReference type="SUPFAM" id="SSF53300">
    <property type="entry name" value="vWA-like"/>
    <property type="match status" value="1"/>
</dbReference>
<dbReference type="SMART" id="SM00028">
    <property type="entry name" value="TPR"/>
    <property type="match status" value="1"/>
</dbReference>
<keyword evidence="5" id="KW-0472">Membrane</keyword>
<keyword evidence="5" id="KW-0812">Transmembrane</keyword>
<feature type="domain" description="VWFA" evidence="6">
    <location>
        <begin position="94"/>
        <end position="302"/>
    </location>
</feature>
<feature type="compositionally biased region" description="Low complexity" evidence="4">
    <location>
        <begin position="460"/>
        <end position="538"/>
    </location>
</feature>
<evidence type="ECO:0000256" key="4">
    <source>
        <dbReference type="SAM" id="MobiDB-lite"/>
    </source>
</evidence>
<evidence type="ECO:0000313" key="8">
    <source>
        <dbReference type="Proteomes" id="UP000273143"/>
    </source>
</evidence>
<dbReference type="InterPro" id="IPR019734">
    <property type="entry name" value="TPR_rpt"/>
</dbReference>
<evidence type="ECO:0000259" key="6">
    <source>
        <dbReference type="PROSITE" id="PS50234"/>
    </source>
</evidence>
<dbReference type="Pfam" id="PF13519">
    <property type="entry name" value="VWA_2"/>
    <property type="match status" value="1"/>
</dbReference>
<feature type="repeat" description="TPR" evidence="3">
    <location>
        <begin position="410"/>
        <end position="443"/>
    </location>
</feature>
<dbReference type="PROSITE" id="PS50293">
    <property type="entry name" value="TPR_REGION"/>
    <property type="match status" value="1"/>
</dbReference>
<name>A0A3S9XEG0_9GAMM</name>
<dbReference type="SUPFAM" id="SSF48452">
    <property type="entry name" value="TPR-like"/>
    <property type="match status" value="1"/>
</dbReference>
<evidence type="ECO:0000313" key="7">
    <source>
        <dbReference type="EMBL" id="AZS50853.1"/>
    </source>
</evidence>
<dbReference type="KEGG" id="emo:DM558_08685"/>
<keyword evidence="2 3" id="KW-0802">TPR repeat</keyword>
<dbReference type="Pfam" id="PF07719">
    <property type="entry name" value="TPR_2"/>
    <property type="match status" value="1"/>
</dbReference>
<feature type="compositionally biased region" description="Basic and acidic residues" evidence="4">
    <location>
        <begin position="610"/>
        <end position="625"/>
    </location>
</feature>
<dbReference type="SMART" id="SM00327">
    <property type="entry name" value="VWA"/>
    <property type="match status" value="1"/>
</dbReference>
<feature type="compositionally biased region" description="Polar residues" evidence="4">
    <location>
        <begin position="551"/>
        <end position="581"/>
    </location>
</feature>
<dbReference type="RefSeq" id="WP_127163492.1">
    <property type="nucleotide sequence ID" value="NZ_CP029822.1"/>
</dbReference>
<gene>
    <name evidence="7" type="ORF">DM558_08685</name>
</gene>
<dbReference type="InterPro" id="IPR011990">
    <property type="entry name" value="TPR-like_helical_dom_sf"/>
</dbReference>
<dbReference type="PROSITE" id="PS50234">
    <property type="entry name" value="VWFA"/>
    <property type="match status" value="1"/>
</dbReference>
<sequence>MISLWPQWQRPLFIILLPIIVYLLWKLWKLNAHKGSWQAIIPTLFQPWLLRGSKAKESIIPKLLITLASLFAILALLGPSWKHIKQPPLKLDAPLAIVVDMTPRMLSKDIAPSRLESVRRKLLDIISARKDAQTAIIAYAGSAHVVAPLSDDKETLDNLIKVLSPTIMPKSGENAEAGIAKAINLIDNTRQNNKTKKAEILLVTTGLNEQEKENIRKLLAGKSINLDILGVGTAQGAPILINGVFLKDSSGNIINPKLDSDSLQAFAYSEGGYYSTMTLNNADIDALHLSNPTGDKRLVNEQDMRLTSFWEDQSYWLVLPILLIAAFAGRKGWLFCIPLLAFTFQPQTAQAFEWNQLWLNKDQQGQKLLKENKPKEAMAMFKDKRWQSYAAYEAKDYQKAEKAFINAKTPEGIYNYGNALARQGKYQEAITAWDKAIKNKPDFEQAIVNKKIVEDLLKKQAQQQNSDQNNQQQDQNQQEKNAQENQQQNDGSSSQNNDQQNSDSKDAAQQNNSSQASNNNQQQNNGASPSNSQNNNENEQGKPKSSGGAGENSNVMPTKDPSSGELTEPTDQQQSNTSSPEQKQDSKEPQENSKGDTVSDSIPENQAIDDEFKRRLPESEDPSELLRRKFYFEQRYNKGDY</sequence>
<dbReference type="Proteomes" id="UP000273143">
    <property type="component" value="Chromosome"/>
</dbReference>
<feature type="transmembrane region" description="Helical" evidence="5">
    <location>
        <begin position="12"/>
        <end position="28"/>
    </location>
</feature>
<evidence type="ECO:0000256" key="5">
    <source>
        <dbReference type="SAM" id="Phobius"/>
    </source>
</evidence>
<dbReference type="Gene3D" id="3.40.50.410">
    <property type="entry name" value="von Willebrand factor, type A domain"/>
    <property type="match status" value="1"/>
</dbReference>
<evidence type="ECO:0000256" key="2">
    <source>
        <dbReference type="ARBA" id="ARBA00022803"/>
    </source>
</evidence>
<feature type="region of interest" description="Disordered" evidence="4">
    <location>
        <begin position="460"/>
        <end position="625"/>
    </location>
</feature>
<dbReference type="Gene3D" id="1.25.40.10">
    <property type="entry name" value="Tetratricopeptide repeat domain"/>
    <property type="match status" value="1"/>
</dbReference>
<dbReference type="InterPro" id="IPR013105">
    <property type="entry name" value="TPR_2"/>
</dbReference>
<dbReference type="InterPro" id="IPR002035">
    <property type="entry name" value="VWF_A"/>
</dbReference>
<dbReference type="AlphaFoldDB" id="A0A3S9XEG0"/>